<dbReference type="PROSITE" id="PS50897">
    <property type="entry name" value="CTLH"/>
    <property type="match status" value="1"/>
</dbReference>
<comment type="caution">
    <text evidence="11">The sequence shown here is derived from an EMBL/GenBank/DDBJ whole genome shotgun (WGS) entry which is preliminary data.</text>
</comment>
<dbReference type="GO" id="GO:0005634">
    <property type="term" value="C:nucleus"/>
    <property type="evidence" value="ECO:0007669"/>
    <property type="project" value="TreeGrafter"/>
</dbReference>
<evidence type="ECO:0000313" key="12">
    <source>
        <dbReference type="Proteomes" id="UP000326924"/>
    </source>
</evidence>
<dbReference type="GO" id="GO:0034657">
    <property type="term" value="C:GID complex"/>
    <property type="evidence" value="ECO:0007669"/>
    <property type="project" value="TreeGrafter"/>
</dbReference>
<dbReference type="GO" id="GO:0005737">
    <property type="term" value="C:cytoplasm"/>
    <property type="evidence" value="ECO:0007669"/>
    <property type="project" value="UniProtKB-SubCell"/>
</dbReference>
<accession>A0A5J5FD70</accession>
<evidence type="ECO:0000256" key="2">
    <source>
        <dbReference type="ARBA" id="ARBA00004496"/>
    </source>
</evidence>
<keyword evidence="5" id="KW-0479">Metal-binding</keyword>
<dbReference type="SMART" id="SM00667">
    <property type="entry name" value="LisH"/>
    <property type="match status" value="1"/>
</dbReference>
<keyword evidence="6 8" id="KW-0863">Zinc-finger</keyword>
<evidence type="ECO:0000259" key="10">
    <source>
        <dbReference type="PROSITE" id="PS51867"/>
    </source>
</evidence>
<keyword evidence="7" id="KW-0862">Zinc</keyword>
<name>A0A5J5FD70_9PEZI</name>
<evidence type="ECO:0000259" key="9">
    <source>
        <dbReference type="PROSITE" id="PS50897"/>
    </source>
</evidence>
<evidence type="ECO:0000256" key="6">
    <source>
        <dbReference type="ARBA" id="ARBA00022771"/>
    </source>
</evidence>
<evidence type="ECO:0000256" key="4">
    <source>
        <dbReference type="ARBA" id="ARBA00022490"/>
    </source>
</evidence>
<protein>
    <submittedName>
        <fullName evidence="11">CTLH/CRA C-terminal to lish motif domain-containing protein</fullName>
    </submittedName>
</protein>
<evidence type="ECO:0000256" key="1">
    <source>
        <dbReference type="ARBA" id="ARBA00002343"/>
    </source>
</evidence>
<feature type="domain" description="CTLH" evidence="9">
    <location>
        <begin position="159"/>
        <end position="216"/>
    </location>
</feature>
<dbReference type="PROSITE" id="PS51867">
    <property type="entry name" value="ZF_RING_GID"/>
    <property type="match status" value="1"/>
</dbReference>
<keyword evidence="12" id="KW-1185">Reference proteome</keyword>
<dbReference type="GO" id="GO:0008270">
    <property type="term" value="F:zinc ion binding"/>
    <property type="evidence" value="ECO:0007669"/>
    <property type="project" value="UniProtKB-KW"/>
</dbReference>
<evidence type="ECO:0000256" key="5">
    <source>
        <dbReference type="ARBA" id="ARBA00022723"/>
    </source>
</evidence>
<dbReference type="InterPro" id="IPR006594">
    <property type="entry name" value="LisH"/>
</dbReference>
<dbReference type="InterPro" id="IPR013144">
    <property type="entry name" value="CRA_dom"/>
</dbReference>
<dbReference type="SMART" id="SM00757">
    <property type="entry name" value="CRA"/>
    <property type="match status" value="1"/>
</dbReference>
<evidence type="ECO:0000313" key="11">
    <source>
        <dbReference type="EMBL" id="KAA8915080.1"/>
    </source>
</evidence>
<comment type="similarity">
    <text evidence="3">Belongs to the FYV10 family.</text>
</comment>
<evidence type="ECO:0000256" key="7">
    <source>
        <dbReference type="ARBA" id="ARBA00022833"/>
    </source>
</evidence>
<evidence type="ECO:0000256" key="8">
    <source>
        <dbReference type="PROSITE-ProRule" id="PRU01215"/>
    </source>
</evidence>
<dbReference type="GO" id="GO:0061630">
    <property type="term" value="F:ubiquitin protein ligase activity"/>
    <property type="evidence" value="ECO:0007669"/>
    <property type="project" value="InterPro"/>
</dbReference>
<dbReference type="Proteomes" id="UP000326924">
    <property type="component" value="Unassembled WGS sequence"/>
</dbReference>
<reference evidence="11 12" key="1">
    <citation type="submission" date="2019-09" db="EMBL/GenBank/DDBJ databases">
        <title>Draft genome of the ectomycorrhizal ascomycete Sphaerosporella brunnea.</title>
        <authorList>
            <consortium name="DOE Joint Genome Institute"/>
            <person name="Benucci G.M."/>
            <person name="Marozzi G."/>
            <person name="Antonielli L."/>
            <person name="Sanchez S."/>
            <person name="Marco P."/>
            <person name="Wang X."/>
            <person name="Falini L.B."/>
            <person name="Barry K."/>
            <person name="Haridas S."/>
            <person name="Lipzen A."/>
            <person name="Labutti K."/>
            <person name="Grigoriev I.V."/>
            <person name="Murat C."/>
            <person name="Martin F."/>
            <person name="Albertini E."/>
            <person name="Donnini D."/>
            <person name="Bonito G."/>
        </authorList>
    </citation>
    <scope>NUCLEOTIDE SEQUENCE [LARGE SCALE GENOMIC DNA]</scope>
    <source>
        <strain evidence="11 12">Sb_GMNB300</strain>
    </source>
</reference>
<dbReference type="Pfam" id="PF10607">
    <property type="entry name" value="CTLH"/>
    <property type="match status" value="1"/>
</dbReference>
<gene>
    <name evidence="11" type="ORF">FN846DRAFT_789275</name>
</gene>
<dbReference type="AlphaFoldDB" id="A0A5J5FD70"/>
<dbReference type="EMBL" id="VXIS01000001">
    <property type="protein sequence ID" value="KAA8915080.1"/>
    <property type="molecule type" value="Genomic_DNA"/>
</dbReference>
<dbReference type="PANTHER" id="PTHR12170">
    <property type="entry name" value="MACROPHAGE ERYTHROBLAST ATTACHER-RELATED"/>
    <property type="match status" value="1"/>
</dbReference>
<dbReference type="InterPro" id="IPR045098">
    <property type="entry name" value="Fyv10_fam"/>
</dbReference>
<dbReference type="OrthoDB" id="1933455at2759"/>
<dbReference type="InParanoid" id="A0A5J5FD70"/>
<comment type="subcellular location">
    <subcellularLocation>
        <location evidence="2">Cytoplasm</location>
    </subcellularLocation>
</comment>
<evidence type="ECO:0000256" key="3">
    <source>
        <dbReference type="ARBA" id="ARBA00010615"/>
    </source>
</evidence>
<sequence length="397" mass="44924">MSASTSKLDADAHLLLDKPLLRLPHELLRKTFKQSQKAFEREQSHVLSTLNSLCNSPDISSEDALHSLDSLISRMQGFKRKVDALREEERTLHGHERKRIAHLQGIFEVGSLVEEGYERWSRVRLDRLMVDFLVRGGYEETATALAKEKGIEELVDVGVFSGCMRIEKSLRNRNTQEALAWCLENKAALRKMKSTLEFELRLQQYVELVRAKRHKDAMAHSKRFLAPHAETHFADIQKAAGLLAMVPETSVGRYKELYSPSRWEYLADTFVNTHHTLYGLPQRPLIHIALSAGMSSLKTPSCHSAVASSSSNTASMANSLCPICSKELNELAKNVPYAHHARSSVEPDPVMMPNGRIYGRERLEVLARKLGLPKGMVRDPTTGEDVEEKRLRKVYIM</sequence>
<dbReference type="FunCoup" id="A0A5J5FD70">
    <property type="interactions" value="959"/>
</dbReference>
<keyword evidence="4" id="KW-0963">Cytoplasm</keyword>
<dbReference type="SMART" id="SM00668">
    <property type="entry name" value="CTLH"/>
    <property type="match status" value="1"/>
</dbReference>
<dbReference type="InterPro" id="IPR044063">
    <property type="entry name" value="ZF_RING_GID"/>
</dbReference>
<comment type="function">
    <text evidence="1">Involved in the proteasome-dependent degradation of fructose-1,6-bisphosphatase.</text>
</comment>
<feature type="zinc finger region" description="RING-Gid-type" evidence="8">
    <location>
        <begin position="321"/>
        <end position="382"/>
    </location>
</feature>
<organism evidence="11 12">
    <name type="scientific">Sphaerosporella brunnea</name>
    <dbReference type="NCBI Taxonomy" id="1250544"/>
    <lineage>
        <taxon>Eukaryota</taxon>
        <taxon>Fungi</taxon>
        <taxon>Dikarya</taxon>
        <taxon>Ascomycota</taxon>
        <taxon>Pezizomycotina</taxon>
        <taxon>Pezizomycetes</taxon>
        <taxon>Pezizales</taxon>
        <taxon>Pyronemataceae</taxon>
        <taxon>Sphaerosporella</taxon>
    </lineage>
</organism>
<dbReference type="GO" id="GO:0043161">
    <property type="term" value="P:proteasome-mediated ubiquitin-dependent protein catabolic process"/>
    <property type="evidence" value="ECO:0007669"/>
    <property type="project" value="InterPro"/>
</dbReference>
<dbReference type="PANTHER" id="PTHR12170:SF2">
    <property type="entry name" value="E3 UBIQUITIN-PROTEIN TRANSFERASE MAEA"/>
    <property type="match status" value="1"/>
</dbReference>
<dbReference type="InterPro" id="IPR024964">
    <property type="entry name" value="CTLH/CRA"/>
</dbReference>
<proteinExistence type="inferred from homology"/>
<dbReference type="PROSITE" id="PS50896">
    <property type="entry name" value="LISH"/>
    <property type="match status" value="1"/>
</dbReference>
<feature type="domain" description="RING-Gid-type" evidence="10">
    <location>
        <begin position="321"/>
        <end position="382"/>
    </location>
</feature>
<dbReference type="InterPro" id="IPR006595">
    <property type="entry name" value="CTLH_C"/>
</dbReference>